<proteinExistence type="predicted"/>
<accession>A0A2P2ND76</accession>
<protein>
    <submittedName>
        <fullName evidence="1">Uncharacterized protein</fullName>
    </submittedName>
</protein>
<name>A0A2P2ND76_RHIMU</name>
<organism evidence="1">
    <name type="scientific">Rhizophora mucronata</name>
    <name type="common">Asiatic mangrove</name>
    <dbReference type="NCBI Taxonomy" id="61149"/>
    <lineage>
        <taxon>Eukaryota</taxon>
        <taxon>Viridiplantae</taxon>
        <taxon>Streptophyta</taxon>
        <taxon>Embryophyta</taxon>
        <taxon>Tracheophyta</taxon>
        <taxon>Spermatophyta</taxon>
        <taxon>Magnoliopsida</taxon>
        <taxon>eudicotyledons</taxon>
        <taxon>Gunneridae</taxon>
        <taxon>Pentapetalae</taxon>
        <taxon>rosids</taxon>
        <taxon>fabids</taxon>
        <taxon>Malpighiales</taxon>
        <taxon>Rhizophoraceae</taxon>
        <taxon>Rhizophora</taxon>
    </lineage>
</organism>
<evidence type="ECO:0000313" key="1">
    <source>
        <dbReference type="EMBL" id="MBX40425.1"/>
    </source>
</evidence>
<sequence>MGWAPNHHGNYADGSRTGGSRKKEFVLLKGIGLRSPLQGLIRARCNAPRGPST</sequence>
<dbReference type="EMBL" id="GGEC01059941">
    <property type="protein sequence ID" value="MBX40425.1"/>
    <property type="molecule type" value="Transcribed_RNA"/>
</dbReference>
<reference evidence="1" key="1">
    <citation type="submission" date="2018-02" db="EMBL/GenBank/DDBJ databases">
        <title>Rhizophora mucronata_Transcriptome.</title>
        <authorList>
            <person name="Meera S.P."/>
            <person name="Sreeshan A."/>
            <person name="Augustine A."/>
        </authorList>
    </citation>
    <scope>NUCLEOTIDE SEQUENCE</scope>
    <source>
        <tissue evidence="1">Leaf</tissue>
    </source>
</reference>
<dbReference type="AlphaFoldDB" id="A0A2P2ND76"/>